<feature type="transmembrane region" description="Helical" evidence="7">
    <location>
        <begin position="24"/>
        <end position="45"/>
    </location>
</feature>
<dbReference type="SUPFAM" id="SSF161098">
    <property type="entry name" value="MetI-like"/>
    <property type="match status" value="1"/>
</dbReference>
<protein>
    <submittedName>
        <fullName evidence="9">ABC transporter permease</fullName>
    </submittedName>
</protein>
<evidence type="ECO:0000256" key="3">
    <source>
        <dbReference type="ARBA" id="ARBA00022475"/>
    </source>
</evidence>
<feature type="transmembrane region" description="Helical" evidence="7">
    <location>
        <begin position="221"/>
        <end position="240"/>
    </location>
</feature>
<reference evidence="9" key="1">
    <citation type="submission" date="2020-04" db="EMBL/GenBank/DDBJ databases">
        <authorList>
            <person name="Zhang T."/>
        </authorList>
    </citation>
    <scope>NUCLEOTIDE SEQUENCE</scope>
    <source>
        <strain evidence="9">HKST-UBA02</strain>
    </source>
</reference>
<dbReference type="InterPro" id="IPR050366">
    <property type="entry name" value="BP-dependent_transpt_permease"/>
</dbReference>
<organism evidence="9 10">
    <name type="scientific">Eiseniibacteriota bacterium</name>
    <dbReference type="NCBI Taxonomy" id="2212470"/>
    <lineage>
        <taxon>Bacteria</taxon>
        <taxon>Candidatus Eiseniibacteriota</taxon>
    </lineage>
</organism>
<dbReference type="PANTHER" id="PTHR43386:SF1">
    <property type="entry name" value="D,D-DIPEPTIDE TRANSPORT SYSTEM PERMEASE PROTEIN DDPC-RELATED"/>
    <property type="match status" value="1"/>
</dbReference>
<feature type="transmembrane region" description="Helical" evidence="7">
    <location>
        <begin position="117"/>
        <end position="140"/>
    </location>
</feature>
<sequence length="311" mass="32687">MTPPNRSNSTLHSWWNAIRQEPKAAVGAAILLGFVAIALLGPLLASDPKALVGIPLQPPSGAHWLGTNGQGQDVFAQLLVGTGASLAVGFGVGVVVVMLGALIGVTAGYFGGKVDAVLSMLFNVFLVIPGLPLAIVIAAYLPSGPLTLALVLVVTGWAWNARVIRAQTLSQRKRDFVAAAVVAGESHFRIITREILPTMTSLLLAQVIGSTVYAIGAQVGLEFLGLGDVSAVTWGTILYWAQNDSALLTGAWWTFAPAGLAVALVGFALTLLNSGFDEVTNPRLQQERAWTAHLRRRGVAVERSTPVVRES</sequence>
<evidence type="ECO:0000313" key="9">
    <source>
        <dbReference type="EMBL" id="MCA9758764.1"/>
    </source>
</evidence>
<feature type="transmembrane region" description="Helical" evidence="7">
    <location>
        <begin position="86"/>
        <end position="110"/>
    </location>
</feature>
<reference evidence="9" key="2">
    <citation type="journal article" date="2021" name="Microbiome">
        <title>Successional dynamics and alternative stable states in a saline activated sludge microbial community over 9 years.</title>
        <authorList>
            <person name="Wang Y."/>
            <person name="Ye J."/>
            <person name="Ju F."/>
            <person name="Liu L."/>
            <person name="Boyd J.A."/>
            <person name="Deng Y."/>
            <person name="Parks D.H."/>
            <person name="Jiang X."/>
            <person name="Yin X."/>
            <person name="Woodcroft B.J."/>
            <person name="Tyson G.W."/>
            <person name="Hugenholtz P."/>
            <person name="Polz M.F."/>
            <person name="Zhang T."/>
        </authorList>
    </citation>
    <scope>NUCLEOTIDE SEQUENCE</scope>
    <source>
        <strain evidence="9">HKST-UBA02</strain>
    </source>
</reference>
<dbReference type="InterPro" id="IPR000515">
    <property type="entry name" value="MetI-like"/>
</dbReference>
<evidence type="ECO:0000256" key="6">
    <source>
        <dbReference type="ARBA" id="ARBA00023136"/>
    </source>
</evidence>
<gene>
    <name evidence="9" type="ORF">KDA27_23425</name>
</gene>
<keyword evidence="4 7" id="KW-0812">Transmembrane</keyword>
<evidence type="ECO:0000256" key="4">
    <source>
        <dbReference type="ARBA" id="ARBA00022692"/>
    </source>
</evidence>
<keyword evidence="5 7" id="KW-1133">Transmembrane helix</keyword>
<dbReference type="CDD" id="cd06261">
    <property type="entry name" value="TM_PBP2"/>
    <property type="match status" value="1"/>
</dbReference>
<feature type="transmembrane region" description="Helical" evidence="7">
    <location>
        <begin position="252"/>
        <end position="272"/>
    </location>
</feature>
<evidence type="ECO:0000313" key="10">
    <source>
        <dbReference type="Proteomes" id="UP000739538"/>
    </source>
</evidence>
<keyword evidence="2 7" id="KW-0813">Transport</keyword>
<dbReference type="PROSITE" id="PS50928">
    <property type="entry name" value="ABC_TM1"/>
    <property type="match status" value="1"/>
</dbReference>
<dbReference type="GO" id="GO:0005886">
    <property type="term" value="C:plasma membrane"/>
    <property type="evidence" value="ECO:0007669"/>
    <property type="project" value="UniProtKB-SubCell"/>
</dbReference>
<dbReference type="GO" id="GO:0071916">
    <property type="term" value="F:dipeptide transmembrane transporter activity"/>
    <property type="evidence" value="ECO:0007669"/>
    <property type="project" value="TreeGrafter"/>
</dbReference>
<accession>A0A956SGL4</accession>
<dbReference type="Pfam" id="PF00528">
    <property type="entry name" value="BPD_transp_1"/>
    <property type="match status" value="1"/>
</dbReference>
<evidence type="ECO:0000256" key="7">
    <source>
        <dbReference type="RuleBase" id="RU363032"/>
    </source>
</evidence>
<dbReference type="Proteomes" id="UP000739538">
    <property type="component" value="Unassembled WGS sequence"/>
</dbReference>
<dbReference type="InterPro" id="IPR035906">
    <property type="entry name" value="MetI-like_sf"/>
</dbReference>
<comment type="caution">
    <text evidence="9">The sequence shown here is derived from an EMBL/GenBank/DDBJ whole genome shotgun (WGS) entry which is preliminary data.</text>
</comment>
<feature type="transmembrane region" description="Helical" evidence="7">
    <location>
        <begin position="146"/>
        <end position="164"/>
    </location>
</feature>
<proteinExistence type="inferred from homology"/>
<evidence type="ECO:0000256" key="5">
    <source>
        <dbReference type="ARBA" id="ARBA00022989"/>
    </source>
</evidence>
<dbReference type="PANTHER" id="PTHR43386">
    <property type="entry name" value="OLIGOPEPTIDE TRANSPORT SYSTEM PERMEASE PROTEIN APPC"/>
    <property type="match status" value="1"/>
</dbReference>
<feature type="domain" description="ABC transmembrane type-1" evidence="8">
    <location>
        <begin position="86"/>
        <end position="273"/>
    </location>
</feature>
<dbReference type="AlphaFoldDB" id="A0A956SGL4"/>
<dbReference type="Gene3D" id="1.10.3720.10">
    <property type="entry name" value="MetI-like"/>
    <property type="match status" value="1"/>
</dbReference>
<dbReference type="EMBL" id="JAGQHS010000209">
    <property type="protein sequence ID" value="MCA9758764.1"/>
    <property type="molecule type" value="Genomic_DNA"/>
</dbReference>
<keyword evidence="3" id="KW-1003">Cell membrane</keyword>
<evidence type="ECO:0000256" key="1">
    <source>
        <dbReference type="ARBA" id="ARBA00004651"/>
    </source>
</evidence>
<name>A0A956SGL4_UNCEI</name>
<comment type="subcellular location">
    <subcellularLocation>
        <location evidence="1 7">Cell membrane</location>
        <topology evidence="1 7">Multi-pass membrane protein</topology>
    </subcellularLocation>
</comment>
<evidence type="ECO:0000256" key="2">
    <source>
        <dbReference type="ARBA" id="ARBA00022448"/>
    </source>
</evidence>
<keyword evidence="6 7" id="KW-0472">Membrane</keyword>
<comment type="similarity">
    <text evidence="7">Belongs to the binding-protein-dependent transport system permease family.</text>
</comment>
<evidence type="ECO:0000259" key="8">
    <source>
        <dbReference type="PROSITE" id="PS50928"/>
    </source>
</evidence>